<organism evidence="1 2">
    <name type="scientific">Lacinutrix neustonica</name>
    <dbReference type="NCBI Taxonomy" id="2980107"/>
    <lineage>
        <taxon>Bacteria</taxon>
        <taxon>Pseudomonadati</taxon>
        <taxon>Bacteroidota</taxon>
        <taxon>Flavobacteriia</taxon>
        <taxon>Flavobacteriales</taxon>
        <taxon>Flavobacteriaceae</taxon>
        <taxon>Lacinutrix</taxon>
    </lineage>
</organism>
<dbReference type="Proteomes" id="UP001164705">
    <property type="component" value="Chromosome"/>
</dbReference>
<dbReference type="AlphaFoldDB" id="A0A9E8MVW7"/>
<dbReference type="InterPro" id="IPR036034">
    <property type="entry name" value="PDZ_sf"/>
</dbReference>
<accession>A0A9E8MVW7</accession>
<name>A0A9E8MVW7_9FLAO</name>
<reference evidence="1" key="1">
    <citation type="submission" date="2022-11" db="EMBL/GenBank/DDBJ databases">
        <title>Lacinutrix neustonica HL-RS19T sp. nov., isolated from the surface microlayer sample of brackish Lake Shihwa.</title>
        <authorList>
            <person name="Choi J.Y."/>
            <person name="Hwang C.Y."/>
        </authorList>
    </citation>
    <scope>NUCLEOTIDE SEQUENCE</scope>
    <source>
        <strain evidence="1">HL-RS19</strain>
    </source>
</reference>
<dbReference type="RefSeq" id="WP_267677145.1">
    <property type="nucleotide sequence ID" value="NZ_CP113088.1"/>
</dbReference>
<proteinExistence type="predicted"/>
<dbReference type="SUPFAM" id="SSF50156">
    <property type="entry name" value="PDZ domain-like"/>
    <property type="match status" value="1"/>
</dbReference>
<dbReference type="EMBL" id="CP113088">
    <property type="protein sequence ID" value="WAC02548.1"/>
    <property type="molecule type" value="Genomic_DNA"/>
</dbReference>
<evidence type="ECO:0000313" key="2">
    <source>
        <dbReference type="Proteomes" id="UP001164705"/>
    </source>
</evidence>
<evidence type="ECO:0008006" key="3">
    <source>
        <dbReference type="Google" id="ProtNLM"/>
    </source>
</evidence>
<dbReference type="Gene3D" id="2.30.42.10">
    <property type="match status" value="1"/>
</dbReference>
<evidence type="ECO:0000313" key="1">
    <source>
        <dbReference type="EMBL" id="WAC02548.1"/>
    </source>
</evidence>
<dbReference type="KEGG" id="lnu:N7U66_02265"/>
<protein>
    <recommendedName>
        <fullName evidence="3">PDZ domain-containing protein</fullName>
    </recommendedName>
</protein>
<keyword evidence="2" id="KW-1185">Reference proteome</keyword>
<gene>
    <name evidence="1" type="ORF">N7U66_02265</name>
</gene>
<sequence length="102" mass="11416">MTIPFSEAVKDNSFWTENGVIPGDVIKTVDGKALTLQNANEILTEVFMWKPGREVDVRIDRKGEEIVVKTTLTQSYTMGSKLTVDENATEKQNALRTAWLKG</sequence>